<evidence type="ECO:0000259" key="2">
    <source>
        <dbReference type="PROSITE" id="PS50110"/>
    </source>
</evidence>
<keyword evidence="4" id="KW-1185">Reference proteome</keyword>
<dbReference type="Pfam" id="PF00072">
    <property type="entry name" value="Response_reg"/>
    <property type="match status" value="1"/>
</dbReference>
<dbReference type="PANTHER" id="PTHR44520:SF1">
    <property type="entry name" value="TWO-COMPONENT SYSTEM REGULATORY PROTEIN"/>
    <property type="match status" value="1"/>
</dbReference>
<evidence type="ECO:0000256" key="1">
    <source>
        <dbReference type="PROSITE-ProRule" id="PRU00169"/>
    </source>
</evidence>
<evidence type="ECO:0000313" key="3">
    <source>
        <dbReference type="EMBL" id="AGY57179.1"/>
    </source>
</evidence>
<dbReference type="GO" id="GO:0000160">
    <property type="term" value="P:phosphorelay signal transduction system"/>
    <property type="evidence" value="ECO:0007669"/>
    <property type="project" value="InterPro"/>
</dbReference>
<protein>
    <submittedName>
        <fullName evidence="3">Response regulator receiver protein</fullName>
    </submittedName>
</protein>
<comment type="caution">
    <text evidence="1">Lacks conserved residue(s) required for the propagation of feature annotation.</text>
</comment>
<dbReference type="SMART" id="SM00448">
    <property type="entry name" value="REC"/>
    <property type="match status" value="1"/>
</dbReference>
<dbReference type="AlphaFoldDB" id="U5QHS3"/>
<gene>
    <name evidence="3" type="ORF">GKIL_0933</name>
</gene>
<dbReference type="OrthoDB" id="5510574at2"/>
<sequence>MTNLLLRTILLVEDNPAAVLLVKRAFAKGQISCDLQVVADGCEALRYLDGEEPYADRTRYPLPVLVMSNIKMPNLSGFELLAWIRQHPNYKRLPVVIISSSELEIDNNRAFELGANSYLIKPISVNALLGMLQALELDFFSLDSEGR</sequence>
<dbReference type="KEGG" id="glj:GKIL_0933"/>
<evidence type="ECO:0000313" key="4">
    <source>
        <dbReference type="Proteomes" id="UP000017396"/>
    </source>
</evidence>
<dbReference type="CDD" id="cd17557">
    <property type="entry name" value="REC_Rcp-like"/>
    <property type="match status" value="1"/>
</dbReference>
<feature type="domain" description="Response regulatory" evidence="2">
    <location>
        <begin position="8"/>
        <end position="136"/>
    </location>
</feature>
<dbReference type="EMBL" id="CP003587">
    <property type="protein sequence ID" value="AGY57179.1"/>
    <property type="molecule type" value="Genomic_DNA"/>
</dbReference>
<dbReference type="STRING" id="1183438.GKIL_0933"/>
<dbReference type="InterPro" id="IPR052893">
    <property type="entry name" value="TCS_response_regulator"/>
</dbReference>
<proteinExistence type="predicted"/>
<name>U5QHS3_GLOK1</name>
<dbReference type="SUPFAM" id="SSF52172">
    <property type="entry name" value="CheY-like"/>
    <property type="match status" value="1"/>
</dbReference>
<organism evidence="3 4">
    <name type="scientific">Gloeobacter kilaueensis (strain ATCC BAA-2537 / CCAP 1431/1 / ULC 316 / JS1)</name>
    <dbReference type="NCBI Taxonomy" id="1183438"/>
    <lineage>
        <taxon>Bacteria</taxon>
        <taxon>Bacillati</taxon>
        <taxon>Cyanobacteriota</taxon>
        <taxon>Cyanophyceae</taxon>
        <taxon>Gloeobacterales</taxon>
        <taxon>Gloeobacteraceae</taxon>
        <taxon>Gloeobacter</taxon>
    </lineage>
</organism>
<dbReference type="eggNOG" id="COG0745">
    <property type="taxonomic scope" value="Bacteria"/>
</dbReference>
<dbReference type="HOGENOM" id="CLU_000445_69_17_3"/>
<dbReference type="RefSeq" id="WP_023172239.1">
    <property type="nucleotide sequence ID" value="NC_022600.1"/>
</dbReference>
<dbReference type="InterPro" id="IPR001789">
    <property type="entry name" value="Sig_transdc_resp-reg_receiver"/>
</dbReference>
<dbReference type="PANTHER" id="PTHR44520">
    <property type="entry name" value="RESPONSE REGULATOR RCP1-RELATED"/>
    <property type="match status" value="1"/>
</dbReference>
<reference evidence="3 4" key="1">
    <citation type="journal article" date="2013" name="PLoS ONE">
        <title>Cultivation and Complete Genome Sequencing of Gloeobacter kilaueensis sp. nov., from a Lava Cave in Kilauea Caldera, Hawai'i.</title>
        <authorList>
            <person name="Saw J.H."/>
            <person name="Schatz M."/>
            <person name="Brown M.V."/>
            <person name="Kunkel D.D."/>
            <person name="Foster J.S."/>
            <person name="Shick H."/>
            <person name="Christensen S."/>
            <person name="Hou S."/>
            <person name="Wan X."/>
            <person name="Donachie S.P."/>
        </authorList>
    </citation>
    <scope>NUCLEOTIDE SEQUENCE [LARGE SCALE GENOMIC DNA]</scope>
    <source>
        <strain evidence="4">JS</strain>
    </source>
</reference>
<dbReference type="PROSITE" id="PS50110">
    <property type="entry name" value="RESPONSE_REGULATORY"/>
    <property type="match status" value="1"/>
</dbReference>
<dbReference type="Proteomes" id="UP000017396">
    <property type="component" value="Chromosome"/>
</dbReference>
<accession>U5QHS3</accession>
<dbReference type="InterPro" id="IPR011006">
    <property type="entry name" value="CheY-like_superfamily"/>
</dbReference>
<dbReference type="Gene3D" id="3.40.50.2300">
    <property type="match status" value="1"/>
</dbReference>